<dbReference type="Gene3D" id="3.40.30.10">
    <property type="entry name" value="Glutaredoxin"/>
    <property type="match status" value="1"/>
</dbReference>
<dbReference type="Proteomes" id="UP001300692">
    <property type="component" value="Unassembled WGS sequence"/>
</dbReference>
<feature type="domain" description="Thioredoxin" evidence="5">
    <location>
        <begin position="1"/>
        <end position="105"/>
    </location>
</feature>
<reference evidence="6 7" key="1">
    <citation type="submission" date="2022-10" db="EMBL/GenBank/DDBJ databases">
        <title>Comparative genomics and taxonomic characterization of three novel marine species of genus Reichenbachiella exhibiting antioxidant and polysaccharide degradation activities.</title>
        <authorList>
            <person name="Muhammad N."/>
            <person name="Lee Y.-J."/>
            <person name="Ko J."/>
            <person name="Kim S.-G."/>
        </authorList>
    </citation>
    <scope>NUCLEOTIDE SEQUENCE [LARGE SCALE GENOMIC DNA]</scope>
    <source>
        <strain evidence="6 7">ABR2-5</strain>
    </source>
</reference>
<protein>
    <submittedName>
        <fullName evidence="6">Thioredoxin family protein</fullName>
    </submittedName>
</protein>
<keyword evidence="3" id="KW-1015">Disulfide bond</keyword>
<dbReference type="PROSITE" id="PS00194">
    <property type="entry name" value="THIOREDOXIN_1"/>
    <property type="match status" value="1"/>
</dbReference>
<dbReference type="InterPro" id="IPR036249">
    <property type="entry name" value="Thioredoxin-like_sf"/>
</dbReference>
<keyword evidence="2" id="KW-0249">Electron transport</keyword>
<keyword evidence="7" id="KW-1185">Reference proteome</keyword>
<evidence type="ECO:0000313" key="6">
    <source>
        <dbReference type="EMBL" id="MCV9386098.1"/>
    </source>
</evidence>
<dbReference type="RefSeq" id="WP_264136883.1">
    <property type="nucleotide sequence ID" value="NZ_JAOYOD010000001.1"/>
</dbReference>
<dbReference type="PANTHER" id="PTHR45663:SF11">
    <property type="entry name" value="GEO12009P1"/>
    <property type="match status" value="1"/>
</dbReference>
<evidence type="ECO:0000256" key="4">
    <source>
        <dbReference type="ARBA" id="ARBA00023284"/>
    </source>
</evidence>
<dbReference type="SUPFAM" id="SSF52833">
    <property type="entry name" value="Thioredoxin-like"/>
    <property type="match status" value="1"/>
</dbReference>
<name>A0ABT3CS53_9BACT</name>
<gene>
    <name evidence="6" type="ORF">N7U62_05455</name>
</gene>
<dbReference type="Pfam" id="PF00085">
    <property type="entry name" value="Thioredoxin"/>
    <property type="match status" value="1"/>
</dbReference>
<organism evidence="6 7">
    <name type="scientific">Reichenbachiella ulvae</name>
    <dbReference type="NCBI Taxonomy" id="2980104"/>
    <lineage>
        <taxon>Bacteria</taxon>
        <taxon>Pseudomonadati</taxon>
        <taxon>Bacteroidota</taxon>
        <taxon>Cytophagia</taxon>
        <taxon>Cytophagales</taxon>
        <taxon>Reichenbachiellaceae</taxon>
        <taxon>Reichenbachiella</taxon>
    </lineage>
</organism>
<proteinExistence type="predicted"/>
<dbReference type="PROSITE" id="PS51352">
    <property type="entry name" value="THIOREDOXIN_2"/>
    <property type="match status" value="1"/>
</dbReference>
<dbReference type="EMBL" id="JAOYOD010000001">
    <property type="protein sequence ID" value="MCV9386098.1"/>
    <property type="molecule type" value="Genomic_DNA"/>
</dbReference>
<comment type="caution">
    <text evidence="6">The sequence shown here is derived from an EMBL/GenBank/DDBJ whole genome shotgun (WGS) entry which is preliminary data.</text>
</comment>
<dbReference type="CDD" id="cd02947">
    <property type="entry name" value="TRX_family"/>
    <property type="match status" value="1"/>
</dbReference>
<sequence>MEVIEVKDQDLASTLSNNSKVVIKYYADWCGSCRLFNPKYKRLAKDERFQDVTFLNINAEHNPEARSKAGVSNLPSFAIVENGEFKETIFTSKEEAVVELLNKLN</sequence>
<evidence type="ECO:0000256" key="3">
    <source>
        <dbReference type="ARBA" id="ARBA00023157"/>
    </source>
</evidence>
<dbReference type="PANTHER" id="PTHR45663">
    <property type="entry name" value="GEO12009P1"/>
    <property type="match status" value="1"/>
</dbReference>
<keyword evidence="1" id="KW-0813">Transport</keyword>
<evidence type="ECO:0000259" key="5">
    <source>
        <dbReference type="PROSITE" id="PS51352"/>
    </source>
</evidence>
<dbReference type="InterPro" id="IPR017937">
    <property type="entry name" value="Thioredoxin_CS"/>
</dbReference>
<accession>A0ABT3CS53</accession>
<keyword evidence="4" id="KW-0676">Redox-active center</keyword>
<evidence type="ECO:0000256" key="2">
    <source>
        <dbReference type="ARBA" id="ARBA00022982"/>
    </source>
</evidence>
<evidence type="ECO:0000256" key="1">
    <source>
        <dbReference type="ARBA" id="ARBA00022448"/>
    </source>
</evidence>
<dbReference type="InterPro" id="IPR013766">
    <property type="entry name" value="Thioredoxin_domain"/>
</dbReference>
<evidence type="ECO:0000313" key="7">
    <source>
        <dbReference type="Proteomes" id="UP001300692"/>
    </source>
</evidence>